<evidence type="ECO:0000313" key="3">
    <source>
        <dbReference type="Proteomes" id="UP001307889"/>
    </source>
</evidence>
<dbReference type="Proteomes" id="UP001307889">
    <property type="component" value="Chromosome 3"/>
</dbReference>
<dbReference type="GO" id="GO:0003964">
    <property type="term" value="F:RNA-directed DNA polymerase activity"/>
    <property type="evidence" value="ECO:0007669"/>
    <property type="project" value="UniProtKB-KW"/>
</dbReference>
<dbReference type="PANTHER" id="PTHR47027:SF8">
    <property type="entry name" value="RIBONUCLEASE H"/>
    <property type="match status" value="1"/>
</dbReference>
<protein>
    <submittedName>
        <fullName evidence="2">Reverse transcriptase (RNA-dependent DNA polymerase)</fullName>
    </submittedName>
</protein>
<dbReference type="EMBL" id="AP028911">
    <property type="protein sequence ID" value="BES92622.1"/>
    <property type="molecule type" value="Genomic_DNA"/>
</dbReference>
<proteinExistence type="predicted"/>
<dbReference type="PROSITE" id="PS50878">
    <property type="entry name" value="RT_POL"/>
    <property type="match status" value="1"/>
</dbReference>
<feature type="domain" description="Reverse transcriptase" evidence="1">
    <location>
        <begin position="1"/>
        <end position="235"/>
    </location>
</feature>
<keyword evidence="2" id="KW-0548">Nucleotidyltransferase</keyword>
<evidence type="ECO:0000259" key="1">
    <source>
        <dbReference type="PROSITE" id="PS50878"/>
    </source>
</evidence>
<keyword evidence="2" id="KW-0695">RNA-directed DNA polymerase</keyword>
<gene>
    <name evidence="2" type="ORF">NTJ_05431</name>
</gene>
<keyword evidence="3" id="KW-1185">Reference proteome</keyword>
<dbReference type="Gene3D" id="3.30.70.270">
    <property type="match status" value="1"/>
</dbReference>
<reference evidence="2 3" key="1">
    <citation type="submission" date="2023-09" db="EMBL/GenBank/DDBJ databases">
        <title>Nesidiocoris tenuis whole genome shotgun sequence.</title>
        <authorList>
            <person name="Shibata T."/>
            <person name="Shimoda M."/>
            <person name="Kobayashi T."/>
            <person name="Uehara T."/>
        </authorList>
    </citation>
    <scope>NUCLEOTIDE SEQUENCE [LARGE SCALE GENOMIC DNA]</scope>
    <source>
        <strain evidence="2 3">Japan</strain>
    </source>
</reference>
<sequence length="416" mass="48337">MSHGLKVLLRVLHSRLWRKIETEIGDSQFGFRSGFGTREALFSLQVLVQKCLDQQCDVYACFIDFEKAFDTVKHETLVQILEGTGLDYKDIRLIRNLYWNQTAQIRVEGSLSNRVSIQKGVRQGCPLSPLLFNLYSEHVFKEALDDCQLGISINGSPISNIRYADDTVLLAASAEELQIILDRVVQACDRFGLKINVGKTKAMSVSRSGRKPCSLYVAGQGIEQVTRFKYLGQWVTEEWALREELRIRIEVARAAFNNMRRVLCSRDLSFALRWRMVRCYIFSIVLYGVESWTLKTADINRLEAFEMWLIRRMFKIPWTARLRNDYILQRNNLSRELMRTVKTRKVAYLGHILRNPKYELLQKIMMGKISGRRGVGRKRASWLLNIRQWTGIPRAADLFQLARDRDRFGEVIANLR</sequence>
<dbReference type="CDD" id="cd01650">
    <property type="entry name" value="RT_nLTR_like"/>
    <property type="match status" value="1"/>
</dbReference>
<organism evidence="2 3">
    <name type="scientific">Nesidiocoris tenuis</name>
    <dbReference type="NCBI Taxonomy" id="355587"/>
    <lineage>
        <taxon>Eukaryota</taxon>
        <taxon>Metazoa</taxon>
        <taxon>Ecdysozoa</taxon>
        <taxon>Arthropoda</taxon>
        <taxon>Hexapoda</taxon>
        <taxon>Insecta</taxon>
        <taxon>Pterygota</taxon>
        <taxon>Neoptera</taxon>
        <taxon>Paraneoptera</taxon>
        <taxon>Hemiptera</taxon>
        <taxon>Heteroptera</taxon>
        <taxon>Panheteroptera</taxon>
        <taxon>Cimicomorpha</taxon>
        <taxon>Miridae</taxon>
        <taxon>Dicyphina</taxon>
        <taxon>Nesidiocoris</taxon>
    </lineage>
</organism>
<name>A0ABN7AK38_9HEMI</name>
<evidence type="ECO:0000313" key="2">
    <source>
        <dbReference type="EMBL" id="BES92622.1"/>
    </source>
</evidence>
<dbReference type="InterPro" id="IPR043128">
    <property type="entry name" value="Rev_trsase/Diguanyl_cyclase"/>
</dbReference>
<accession>A0ABN7AK38</accession>
<dbReference type="SUPFAM" id="SSF56672">
    <property type="entry name" value="DNA/RNA polymerases"/>
    <property type="match status" value="1"/>
</dbReference>
<dbReference type="InterPro" id="IPR043502">
    <property type="entry name" value="DNA/RNA_pol_sf"/>
</dbReference>
<dbReference type="InterPro" id="IPR000477">
    <property type="entry name" value="RT_dom"/>
</dbReference>
<dbReference type="PANTHER" id="PTHR47027">
    <property type="entry name" value="REVERSE TRANSCRIPTASE DOMAIN-CONTAINING PROTEIN"/>
    <property type="match status" value="1"/>
</dbReference>
<dbReference type="Pfam" id="PF00078">
    <property type="entry name" value="RVT_1"/>
    <property type="match status" value="1"/>
</dbReference>
<keyword evidence="2" id="KW-0808">Transferase</keyword>